<protein>
    <submittedName>
        <fullName evidence="1">Uncharacterized protein</fullName>
    </submittedName>
</protein>
<organism evidence="1 2">
    <name type="scientific">Corchorus capsularis</name>
    <name type="common">Jute</name>
    <dbReference type="NCBI Taxonomy" id="210143"/>
    <lineage>
        <taxon>Eukaryota</taxon>
        <taxon>Viridiplantae</taxon>
        <taxon>Streptophyta</taxon>
        <taxon>Embryophyta</taxon>
        <taxon>Tracheophyta</taxon>
        <taxon>Spermatophyta</taxon>
        <taxon>Magnoliopsida</taxon>
        <taxon>eudicotyledons</taxon>
        <taxon>Gunneridae</taxon>
        <taxon>Pentapetalae</taxon>
        <taxon>rosids</taxon>
        <taxon>malvids</taxon>
        <taxon>Malvales</taxon>
        <taxon>Malvaceae</taxon>
        <taxon>Grewioideae</taxon>
        <taxon>Apeibeae</taxon>
        <taxon>Corchorus</taxon>
    </lineage>
</organism>
<dbReference type="EMBL" id="AWWV01013425">
    <property type="protein sequence ID" value="OMO61564.1"/>
    <property type="molecule type" value="Genomic_DNA"/>
</dbReference>
<proteinExistence type="predicted"/>
<dbReference type="AlphaFoldDB" id="A0A1R3GTY2"/>
<dbReference type="Proteomes" id="UP000188268">
    <property type="component" value="Unassembled WGS sequence"/>
</dbReference>
<name>A0A1R3GTY2_COCAP</name>
<keyword evidence="2" id="KW-1185">Reference proteome</keyword>
<evidence type="ECO:0000313" key="2">
    <source>
        <dbReference type="Proteomes" id="UP000188268"/>
    </source>
</evidence>
<evidence type="ECO:0000313" key="1">
    <source>
        <dbReference type="EMBL" id="OMO61564.1"/>
    </source>
</evidence>
<dbReference type="Gramene" id="OMO61564">
    <property type="protein sequence ID" value="OMO61564"/>
    <property type="gene ID" value="CCACVL1_23436"/>
</dbReference>
<accession>A0A1R3GTY2</accession>
<sequence length="71" mass="8049">MESANPTDLTVHHHHSTPIQVFWRSSHDQASPPYDTHNCINFSHVNAVTIYSCVQNFPGREVDFLGDIDLT</sequence>
<gene>
    <name evidence="1" type="ORF">CCACVL1_23436</name>
</gene>
<comment type="caution">
    <text evidence="1">The sequence shown here is derived from an EMBL/GenBank/DDBJ whole genome shotgun (WGS) entry which is preliminary data.</text>
</comment>
<reference evidence="1 2" key="1">
    <citation type="submission" date="2013-09" db="EMBL/GenBank/DDBJ databases">
        <title>Corchorus capsularis genome sequencing.</title>
        <authorList>
            <person name="Alam M."/>
            <person name="Haque M.S."/>
            <person name="Islam M.S."/>
            <person name="Emdad E.M."/>
            <person name="Islam M.M."/>
            <person name="Ahmed B."/>
            <person name="Halim A."/>
            <person name="Hossen Q.M.M."/>
            <person name="Hossain M.Z."/>
            <person name="Ahmed R."/>
            <person name="Khan M.M."/>
            <person name="Islam R."/>
            <person name="Rashid M.M."/>
            <person name="Khan S.A."/>
            <person name="Rahman M.S."/>
            <person name="Alam M."/>
        </authorList>
    </citation>
    <scope>NUCLEOTIDE SEQUENCE [LARGE SCALE GENOMIC DNA]</scope>
    <source>
        <strain evidence="2">cv. CVL-1</strain>
        <tissue evidence="1">Whole seedling</tissue>
    </source>
</reference>